<evidence type="ECO:0000259" key="7">
    <source>
        <dbReference type="SMART" id="SM00278"/>
    </source>
</evidence>
<dbReference type="InterPro" id="IPR011114">
    <property type="entry name" value="RuvA_C"/>
</dbReference>
<dbReference type="AlphaFoldDB" id="A0A1H6ZYW6"/>
<dbReference type="GO" id="GO:0048476">
    <property type="term" value="C:Holliday junction resolvase complex"/>
    <property type="evidence" value="ECO:0007669"/>
    <property type="project" value="UniProtKB-UniRule"/>
</dbReference>
<dbReference type="Proteomes" id="UP000199403">
    <property type="component" value="Unassembled WGS sequence"/>
</dbReference>
<comment type="subcellular location">
    <subcellularLocation>
        <location evidence="6">Cytoplasm</location>
    </subcellularLocation>
</comment>
<comment type="similarity">
    <text evidence="6">Belongs to the RuvA family.</text>
</comment>
<dbReference type="Gene3D" id="2.40.50.140">
    <property type="entry name" value="Nucleic acid-binding proteins"/>
    <property type="match status" value="1"/>
</dbReference>
<dbReference type="NCBIfam" id="TIGR00084">
    <property type="entry name" value="ruvA"/>
    <property type="match status" value="1"/>
</dbReference>
<dbReference type="Pfam" id="PF14520">
    <property type="entry name" value="HHH_5"/>
    <property type="match status" value="1"/>
</dbReference>
<organism evidence="8 9">
    <name type="scientific">Cyclobacterium xiamenense</name>
    <dbReference type="NCBI Taxonomy" id="1297121"/>
    <lineage>
        <taxon>Bacteria</taxon>
        <taxon>Pseudomonadati</taxon>
        <taxon>Bacteroidota</taxon>
        <taxon>Cytophagia</taxon>
        <taxon>Cytophagales</taxon>
        <taxon>Cyclobacteriaceae</taxon>
        <taxon>Cyclobacterium</taxon>
    </lineage>
</organism>
<evidence type="ECO:0000256" key="2">
    <source>
        <dbReference type="ARBA" id="ARBA00022763"/>
    </source>
</evidence>
<keyword evidence="9" id="KW-1185">Reference proteome</keyword>
<dbReference type="SUPFAM" id="SSF46929">
    <property type="entry name" value="DNA helicase RuvA subunit, C-terminal domain"/>
    <property type="match status" value="1"/>
</dbReference>
<comment type="subunit">
    <text evidence="6">Homotetramer. Forms an RuvA(8)-RuvB(12)-Holliday junction (HJ) complex. HJ DNA is sandwiched between 2 RuvA tetramers; dsDNA enters through RuvA and exits via RuvB. An RuvB hexamer assembles on each DNA strand where it exits the tetramer. Each RuvB hexamer is contacted by two RuvA subunits (via domain III) on 2 adjacent RuvB subunits; this complex drives branch migration. In the full resolvosome a probable DNA-RuvA(4)-RuvB(12)-RuvC(2) complex forms which resolves the HJ.</text>
</comment>
<keyword evidence="8" id="KW-0378">Hydrolase</keyword>
<comment type="function">
    <text evidence="6">The RuvA-RuvB-RuvC complex processes Holliday junction (HJ) DNA during genetic recombination and DNA repair, while the RuvA-RuvB complex plays an important role in the rescue of blocked DNA replication forks via replication fork reversal (RFR). RuvA specifically binds to HJ cruciform DNA, conferring on it an open structure. The RuvB hexamer acts as an ATP-dependent pump, pulling dsDNA into and through the RuvAB complex. HJ branch migration allows RuvC to scan DNA until it finds its consensus sequence, where it cleaves and resolves the cruciform DNA.</text>
</comment>
<evidence type="ECO:0000313" key="9">
    <source>
        <dbReference type="Proteomes" id="UP000199403"/>
    </source>
</evidence>
<evidence type="ECO:0000256" key="3">
    <source>
        <dbReference type="ARBA" id="ARBA00023125"/>
    </source>
</evidence>
<evidence type="ECO:0000256" key="1">
    <source>
        <dbReference type="ARBA" id="ARBA00022490"/>
    </source>
</evidence>
<dbReference type="GO" id="GO:0000400">
    <property type="term" value="F:four-way junction DNA binding"/>
    <property type="evidence" value="ECO:0007669"/>
    <property type="project" value="UniProtKB-UniRule"/>
</dbReference>
<dbReference type="InterPro" id="IPR036267">
    <property type="entry name" value="RuvA_C_sf"/>
</dbReference>
<keyword evidence="8" id="KW-0347">Helicase</keyword>
<dbReference type="Pfam" id="PF01330">
    <property type="entry name" value="RuvA_N"/>
    <property type="match status" value="1"/>
</dbReference>
<dbReference type="Gene3D" id="1.10.8.10">
    <property type="entry name" value="DNA helicase RuvA subunit, C-terminal domain"/>
    <property type="match status" value="1"/>
</dbReference>
<proteinExistence type="inferred from homology"/>
<comment type="caution">
    <text evidence="6">Lacks conserved residue(s) required for the propagation of feature annotation.</text>
</comment>
<dbReference type="GO" id="GO:0009379">
    <property type="term" value="C:Holliday junction helicase complex"/>
    <property type="evidence" value="ECO:0007669"/>
    <property type="project" value="InterPro"/>
</dbReference>
<dbReference type="RefSeq" id="WP_092176700.1">
    <property type="nucleotide sequence ID" value="NZ_FNZH01000005.1"/>
</dbReference>
<dbReference type="GO" id="GO:0006310">
    <property type="term" value="P:DNA recombination"/>
    <property type="evidence" value="ECO:0007669"/>
    <property type="project" value="UniProtKB-UniRule"/>
</dbReference>
<dbReference type="SUPFAM" id="SSF50249">
    <property type="entry name" value="Nucleic acid-binding proteins"/>
    <property type="match status" value="1"/>
</dbReference>
<sequence length="200" mass="21792">MIAYLKGKLAHKDPTYVIIDIQGVGYEVKISLTTFGKVKEEEQILLHTYQHIKEDGHTLYGFKDPAEKKAFLELISINGVGPNTGLMILSSLSVEELEQAILQNDHATIQRVKGIGAKTAQRIVLELKDKIKKEGIAAGDGTLPGFIQNSNKLKQEALQALITLGFTKAQAEKNILTVLKKSGPDVSLEALIKASLKSSS</sequence>
<evidence type="ECO:0000256" key="6">
    <source>
        <dbReference type="HAMAP-Rule" id="MF_00031"/>
    </source>
</evidence>
<keyword evidence="2 6" id="KW-0227">DNA damage</keyword>
<evidence type="ECO:0000256" key="5">
    <source>
        <dbReference type="ARBA" id="ARBA00023204"/>
    </source>
</evidence>
<feature type="domain" description="Helix-hairpin-helix DNA-binding motif class 1" evidence="7">
    <location>
        <begin position="107"/>
        <end position="126"/>
    </location>
</feature>
<dbReference type="InterPro" id="IPR013849">
    <property type="entry name" value="DNA_helicase_Holl-junc_RuvA_I"/>
</dbReference>
<dbReference type="GO" id="GO:0005737">
    <property type="term" value="C:cytoplasm"/>
    <property type="evidence" value="ECO:0007669"/>
    <property type="project" value="UniProtKB-SubCell"/>
</dbReference>
<dbReference type="SMART" id="SM00278">
    <property type="entry name" value="HhH1"/>
    <property type="match status" value="2"/>
</dbReference>
<keyword evidence="1 6" id="KW-0963">Cytoplasm</keyword>
<reference evidence="9" key="1">
    <citation type="submission" date="2016-10" db="EMBL/GenBank/DDBJ databases">
        <authorList>
            <person name="Varghese N."/>
            <person name="Submissions S."/>
        </authorList>
    </citation>
    <scope>NUCLEOTIDE SEQUENCE [LARGE SCALE GENOMIC DNA]</scope>
    <source>
        <strain evidence="9">IBRC-M 10761</strain>
    </source>
</reference>
<dbReference type="SUPFAM" id="SSF47781">
    <property type="entry name" value="RuvA domain 2-like"/>
    <property type="match status" value="1"/>
</dbReference>
<gene>
    <name evidence="6" type="primary">ruvA</name>
    <name evidence="8" type="ORF">SAMN05192553_105235</name>
</gene>
<dbReference type="InterPro" id="IPR000085">
    <property type="entry name" value="RuvA"/>
</dbReference>
<evidence type="ECO:0000256" key="4">
    <source>
        <dbReference type="ARBA" id="ARBA00023172"/>
    </source>
</evidence>
<keyword evidence="3 6" id="KW-0238">DNA-binding</keyword>
<keyword evidence="4 6" id="KW-0233">DNA recombination</keyword>
<dbReference type="InterPro" id="IPR003583">
    <property type="entry name" value="Hlx-hairpin-Hlx_DNA-bd_motif"/>
</dbReference>
<dbReference type="InterPro" id="IPR012340">
    <property type="entry name" value="NA-bd_OB-fold"/>
</dbReference>
<dbReference type="Pfam" id="PF07499">
    <property type="entry name" value="RuvA_C"/>
    <property type="match status" value="1"/>
</dbReference>
<dbReference type="STRING" id="1416801.SAMN05192553_105235"/>
<dbReference type="EMBL" id="FNZH01000005">
    <property type="protein sequence ID" value="SEJ58408.1"/>
    <property type="molecule type" value="Genomic_DNA"/>
</dbReference>
<dbReference type="OrthoDB" id="5293449at2"/>
<keyword evidence="5 6" id="KW-0234">DNA repair</keyword>
<name>A0A1H6ZYW6_9BACT</name>
<dbReference type="InterPro" id="IPR010994">
    <property type="entry name" value="RuvA_2-like"/>
</dbReference>
<keyword evidence="8" id="KW-0067">ATP-binding</keyword>
<feature type="domain" description="Helix-hairpin-helix DNA-binding motif class 1" evidence="7">
    <location>
        <begin position="72"/>
        <end position="91"/>
    </location>
</feature>
<feature type="region of interest" description="Domain III" evidence="6">
    <location>
        <begin position="155"/>
        <end position="200"/>
    </location>
</feature>
<dbReference type="GO" id="GO:0006281">
    <property type="term" value="P:DNA repair"/>
    <property type="evidence" value="ECO:0007669"/>
    <property type="project" value="UniProtKB-UniRule"/>
</dbReference>
<evidence type="ECO:0000313" key="8">
    <source>
        <dbReference type="EMBL" id="SEJ58408.1"/>
    </source>
</evidence>
<comment type="domain">
    <text evidence="6">Has three domains with a flexible linker between the domains II and III and assumes an 'L' shape. Domain III is highly mobile and contacts RuvB.</text>
</comment>
<dbReference type="GO" id="GO:0005524">
    <property type="term" value="F:ATP binding"/>
    <property type="evidence" value="ECO:0007669"/>
    <property type="project" value="InterPro"/>
</dbReference>
<dbReference type="CDD" id="cd14332">
    <property type="entry name" value="UBA_RuvA_C"/>
    <property type="match status" value="1"/>
</dbReference>
<dbReference type="GO" id="GO:0009378">
    <property type="term" value="F:four-way junction helicase activity"/>
    <property type="evidence" value="ECO:0007669"/>
    <property type="project" value="InterPro"/>
</dbReference>
<accession>A0A1H6ZYW6</accession>
<keyword evidence="8" id="KW-0547">Nucleotide-binding</keyword>
<dbReference type="HAMAP" id="MF_00031">
    <property type="entry name" value="DNA_HJ_migration_RuvA"/>
    <property type="match status" value="1"/>
</dbReference>
<protein>
    <recommendedName>
        <fullName evidence="6">Holliday junction branch migration complex subunit RuvA</fullName>
    </recommendedName>
</protein>
<dbReference type="Gene3D" id="1.10.150.20">
    <property type="entry name" value="5' to 3' exonuclease, C-terminal subdomain"/>
    <property type="match status" value="1"/>
</dbReference>